<dbReference type="Proteomes" id="UP000028761">
    <property type="component" value="Chromosome 16"/>
</dbReference>
<organism evidence="3 4">
    <name type="scientific">Papio anubis</name>
    <name type="common">Olive baboon</name>
    <dbReference type="NCBI Taxonomy" id="9555"/>
    <lineage>
        <taxon>Eukaryota</taxon>
        <taxon>Metazoa</taxon>
        <taxon>Chordata</taxon>
        <taxon>Craniata</taxon>
        <taxon>Vertebrata</taxon>
        <taxon>Euteleostomi</taxon>
        <taxon>Mammalia</taxon>
        <taxon>Eutheria</taxon>
        <taxon>Euarchontoglires</taxon>
        <taxon>Primates</taxon>
        <taxon>Haplorrhini</taxon>
        <taxon>Catarrhini</taxon>
        <taxon>Cercopithecidae</taxon>
        <taxon>Cercopithecinae</taxon>
        <taxon>Papio</taxon>
    </lineage>
</organism>
<dbReference type="AlphaFoldDB" id="A0A096NV23"/>
<dbReference type="CTD" id="140881"/>
<dbReference type="KEGG" id="panu:100998304"/>
<feature type="compositionally biased region" description="Pro residues" evidence="1">
    <location>
        <begin position="159"/>
        <end position="170"/>
    </location>
</feature>
<dbReference type="GeneTree" id="ENSGT00390000008616"/>
<reference evidence="3" key="2">
    <citation type="submission" date="2025-08" db="UniProtKB">
        <authorList>
            <consortium name="Ensembl"/>
        </authorList>
    </citation>
    <scope>IDENTIFICATION</scope>
</reference>
<protein>
    <submittedName>
        <fullName evidence="3">Defensin beta 129</fullName>
    </submittedName>
</protein>
<evidence type="ECO:0000256" key="2">
    <source>
        <dbReference type="SAM" id="SignalP"/>
    </source>
</evidence>
<dbReference type="OMA" id="RRCLMGF"/>
<dbReference type="eggNOG" id="ENOG502TDUT">
    <property type="taxonomic scope" value="Eukaryota"/>
</dbReference>
<evidence type="ECO:0000256" key="1">
    <source>
        <dbReference type="SAM" id="MobiDB-lite"/>
    </source>
</evidence>
<dbReference type="Bgee" id="ENSPANG00000022070">
    <property type="expression patterns" value="Expressed in testis"/>
</dbReference>
<dbReference type="HOGENOM" id="CLU_1618467_0_0_1"/>
<evidence type="ECO:0000313" key="3">
    <source>
        <dbReference type="Ensembl" id="ENSPANP00000016898.1"/>
    </source>
</evidence>
<keyword evidence="4" id="KW-1185">Reference proteome</keyword>
<keyword evidence="2" id="KW-0732">Signal</keyword>
<accession>A0A096NV23</accession>
<reference evidence="3 4" key="1">
    <citation type="submission" date="2012-03" db="EMBL/GenBank/DDBJ databases">
        <title>Whole Genome Assembly of Papio anubis.</title>
        <authorList>
            <person name="Liu Y.L."/>
            <person name="Abraham K.A."/>
            <person name="Akbar H.A."/>
            <person name="Ali S.A."/>
            <person name="Anosike U.A."/>
            <person name="Aqrawi P.A."/>
            <person name="Arias F.A."/>
            <person name="Attaway T.A."/>
            <person name="Awwad R.A."/>
            <person name="Babu C.B."/>
            <person name="Bandaranaike D.B."/>
            <person name="Battles P.B."/>
            <person name="Bell A.B."/>
            <person name="Beltran B.B."/>
            <person name="Berhane-Mersha D.B."/>
            <person name="Bess C.B."/>
            <person name="Bickham C.B."/>
            <person name="Bolden T.B."/>
            <person name="Carter K.C."/>
            <person name="Chau D.C."/>
            <person name="Chavez A.C."/>
            <person name="Clerc-Blankenburg K.C."/>
            <person name="Coyle M.C."/>
            <person name="Dao M.D."/>
            <person name="Davila M.L.D."/>
            <person name="Davy-Carroll L.D."/>
            <person name="Denson S.D."/>
            <person name="Dinh H.D."/>
            <person name="Fernandez S.F."/>
            <person name="Fernando P.F."/>
            <person name="Forbes L.F."/>
            <person name="Francis C.F."/>
            <person name="Francisco L.F."/>
            <person name="Fu Q.F."/>
            <person name="Garcia-Iii R.G."/>
            <person name="Garrett T.G."/>
            <person name="Gross S.G."/>
            <person name="Gubbala S.G."/>
            <person name="Hirani K.H."/>
            <person name="Hogues M.H."/>
            <person name="Hollins B.H."/>
            <person name="Jackson L.J."/>
            <person name="Javaid M.J."/>
            <person name="Jhangiani S.J."/>
            <person name="Johnson A.J."/>
            <person name="Johnson B.J."/>
            <person name="Jones J.J."/>
            <person name="Joshi V.J."/>
            <person name="Kalu J.K."/>
            <person name="Khan N.K."/>
            <person name="Korchina V.K."/>
            <person name="Kovar C.K."/>
            <person name="Lago L.L."/>
            <person name="Lara F.L."/>
            <person name="Le T.-K.L."/>
            <person name="Lee S.L."/>
            <person name="Legall-Iii F.L."/>
            <person name="Lemon S.L."/>
            <person name="Liu J.L."/>
            <person name="Liu Y.-S.L."/>
            <person name="Liyanage D.L."/>
            <person name="Lopez J.L."/>
            <person name="Lorensuhewa L.L."/>
            <person name="Mata R.M."/>
            <person name="Mathew T.M."/>
            <person name="Mercado C.M."/>
            <person name="Mercado I.M."/>
            <person name="Morales K.M."/>
            <person name="Morgan M.M."/>
            <person name="Munidasa M.M."/>
            <person name="Ngo D.N."/>
            <person name="Nguyen L.N."/>
            <person name="Nguyen T.N."/>
            <person name="Nguyen N.N."/>
            <person name="Obregon M.O."/>
            <person name="Okwuonu G.O."/>
            <person name="Ongeri F.O."/>
            <person name="Onwere C.O."/>
            <person name="Osifeso I.O."/>
            <person name="Parra A.P."/>
            <person name="Patil S.P."/>
            <person name="Perez A.P."/>
            <person name="Perez Y.P."/>
            <person name="Pham C.P."/>
            <person name="Pu L.-L.P."/>
            <person name="Puazo M.P."/>
            <person name="Quiroz J.Q."/>
            <person name="Rouhana J.R."/>
            <person name="Ruiz M.R."/>
            <person name="Ruiz S.-J.R."/>
            <person name="Saada N.S."/>
            <person name="Santibanez J.S."/>
            <person name="Scheel M.S."/>
            <person name="Schneider B.S."/>
            <person name="Simmons D.S."/>
            <person name="Sisson I.S."/>
            <person name="Tang L.-Y.T."/>
            <person name="Thornton R.T."/>
            <person name="Tisius J.T."/>
            <person name="Toledanes G.T."/>
            <person name="Trejos Z.T."/>
            <person name="Usmani K.U."/>
            <person name="Varghese R.V."/>
            <person name="Vattathil S.V."/>
            <person name="Vee V.V."/>
            <person name="Walker D.W."/>
            <person name="Weissenberger G.W."/>
            <person name="White C.W."/>
            <person name="Williams A.W."/>
            <person name="Woodworth J.W."/>
            <person name="Wright R.W."/>
            <person name="Zhu Y.Z."/>
            <person name="Han Y.H."/>
            <person name="Newsham I.N."/>
            <person name="Nazareth L.N."/>
            <person name="Worley K.W."/>
            <person name="Muzny D.M."/>
            <person name="Rogers J.R."/>
            <person name="Gibbs R.G."/>
        </authorList>
    </citation>
    <scope>NUCLEOTIDE SEQUENCE [LARGE SCALE GENOMIC DNA]</scope>
</reference>
<proteinExistence type="predicted"/>
<dbReference type="GeneID" id="100998304"/>
<name>A0A096NV23_PAPAN</name>
<dbReference type="STRING" id="9555.ENSPANP00000016898"/>
<reference evidence="3" key="3">
    <citation type="submission" date="2025-09" db="UniProtKB">
        <authorList>
            <consortium name="Ensembl"/>
        </authorList>
    </citation>
    <scope>IDENTIFICATION</scope>
</reference>
<dbReference type="Ensembl" id="ENSPANT00000016424.3">
    <property type="protein sequence ID" value="ENSPANP00000016898.1"/>
    <property type="gene ID" value="ENSPANG00000022070.3"/>
</dbReference>
<feature type="signal peptide" evidence="2">
    <location>
        <begin position="1"/>
        <end position="19"/>
    </location>
</feature>
<feature type="chain" id="PRO_5026245886" evidence="2">
    <location>
        <begin position="20"/>
        <end position="183"/>
    </location>
</feature>
<feature type="region of interest" description="Disordered" evidence="1">
    <location>
        <begin position="141"/>
        <end position="183"/>
    </location>
</feature>
<evidence type="ECO:0000313" key="4">
    <source>
        <dbReference type="Proteomes" id="UP000028761"/>
    </source>
</evidence>
<sequence>MKLLFPIFASLMLQYQVNTELIGLRSCLMGFGRCRDHCNVDEKEIQKCKMKKCCVGPKVVKLIENYLQYGTPNVLNEDVQEMLKPAKNSSAVIQRKHILSVLPQIKSTSFFANTNLVIIPNATPVNSATVSTMTSGQITYTATSTKSNTKESGDSATASPPPAPPPPNILPTPSLELEEAEEQ</sequence>
<gene>
    <name evidence="3" type="primary">DEFB129</name>
</gene>
<dbReference type="OrthoDB" id="9607806at2759"/>
<dbReference type="RefSeq" id="XP_003904966.1">
    <property type="nucleotide sequence ID" value="XM_003904917.4"/>
</dbReference>